<evidence type="ECO:0000313" key="7">
    <source>
        <dbReference type="Proteomes" id="UP000663870"/>
    </source>
</evidence>
<organism evidence="6 8">
    <name type="scientific">Rotaria sordida</name>
    <dbReference type="NCBI Taxonomy" id="392033"/>
    <lineage>
        <taxon>Eukaryota</taxon>
        <taxon>Metazoa</taxon>
        <taxon>Spiralia</taxon>
        <taxon>Gnathifera</taxon>
        <taxon>Rotifera</taxon>
        <taxon>Eurotatoria</taxon>
        <taxon>Bdelloidea</taxon>
        <taxon>Philodinida</taxon>
        <taxon>Philodinidae</taxon>
        <taxon>Rotaria</taxon>
    </lineage>
</organism>
<feature type="region of interest" description="Disordered" evidence="1">
    <location>
        <begin position="40"/>
        <end position="67"/>
    </location>
</feature>
<dbReference type="EMBL" id="CAJOBE010001546">
    <property type="protein sequence ID" value="CAF3753282.1"/>
    <property type="molecule type" value="Genomic_DNA"/>
</dbReference>
<dbReference type="Proteomes" id="UP000663870">
    <property type="component" value="Unassembled WGS sequence"/>
</dbReference>
<evidence type="ECO:0000313" key="5">
    <source>
        <dbReference type="EMBL" id="CAF3739565.1"/>
    </source>
</evidence>
<evidence type="ECO:0000313" key="8">
    <source>
        <dbReference type="Proteomes" id="UP000663874"/>
    </source>
</evidence>
<dbReference type="EMBL" id="CAJOAX010001713">
    <property type="protein sequence ID" value="CAF3739565.1"/>
    <property type="molecule type" value="Genomic_DNA"/>
</dbReference>
<dbReference type="Proteomes" id="UP000663889">
    <property type="component" value="Unassembled WGS sequence"/>
</dbReference>
<keyword evidence="7" id="KW-1185">Reference proteome</keyword>
<comment type="caution">
    <text evidence="6">The sequence shown here is derived from an EMBL/GenBank/DDBJ whole genome shotgun (WGS) entry which is preliminary data.</text>
</comment>
<dbReference type="Proteomes" id="UP000663823">
    <property type="component" value="Unassembled WGS sequence"/>
</dbReference>
<protein>
    <submittedName>
        <fullName evidence="6">Uncharacterized protein</fullName>
    </submittedName>
</protein>
<feature type="region of interest" description="Disordered" evidence="1">
    <location>
        <begin position="274"/>
        <end position="299"/>
    </location>
</feature>
<feature type="compositionally biased region" description="Low complexity" evidence="1">
    <location>
        <begin position="40"/>
        <end position="53"/>
    </location>
</feature>
<dbReference type="AlphaFoldDB" id="A0A818YDD2"/>
<reference evidence="6" key="1">
    <citation type="submission" date="2021-02" db="EMBL/GenBank/DDBJ databases">
        <authorList>
            <person name="Nowell W R."/>
        </authorList>
    </citation>
    <scope>NUCLEOTIDE SEQUENCE</scope>
</reference>
<dbReference type="Proteomes" id="UP000663874">
    <property type="component" value="Unassembled WGS sequence"/>
</dbReference>
<name>A0A818YDD2_9BILA</name>
<feature type="compositionally biased region" description="Low complexity" evidence="1">
    <location>
        <begin position="481"/>
        <end position="494"/>
    </location>
</feature>
<feature type="region of interest" description="Disordered" evidence="1">
    <location>
        <begin position="418"/>
        <end position="441"/>
    </location>
</feature>
<dbReference type="EMBL" id="CAJNOL010000083">
    <property type="protein sequence ID" value="CAF0828076.1"/>
    <property type="molecule type" value="Genomic_DNA"/>
</dbReference>
<dbReference type="Proteomes" id="UP000663882">
    <property type="component" value="Unassembled WGS sequence"/>
</dbReference>
<feature type="region of interest" description="Disordered" evidence="1">
    <location>
        <begin position="474"/>
        <end position="498"/>
    </location>
</feature>
<dbReference type="EMBL" id="CAJNOU010000053">
    <property type="protein sequence ID" value="CAF0836313.1"/>
    <property type="molecule type" value="Genomic_DNA"/>
</dbReference>
<evidence type="ECO:0000313" key="3">
    <source>
        <dbReference type="EMBL" id="CAF0828076.1"/>
    </source>
</evidence>
<accession>A0A818YDD2</accession>
<gene>
    <name evidence="6" type="ORF">FNK824_LOCUS12371</name>
    <name evidence="3" type="ORF">JXQ802_LOCUS5545</name>
    <name evidence="5" type="ORF">OTI717_LOCUS14935</name>
    <name evidence="2" type="ORF">RFH988_LOCUS3288</name>
    <name evidence="4" type="ORF">SEV965_LOCUS2376</name>
</gene>
<evidence type="ECO:0000313" key="2">
    <source>
        <dbReference type="EMBL" id="CAF0788311.1"/>
    </source>
</evidence>
<sequence length="529" mass="60076">MSSSSSSPPPSLLNNKKPIRELSSITNHLLLTKTLNAFVNNNNNNNNNSQSSTPAPPPSTSSVKENIPNDTNLIQQQQKALNLRLAAALKPVDRDNVAALFQFYQTLTNNNNNNNSHSNLQNNSSFGDNLSLFNNSNLNNLSILKTQNATKRSTSMTYLCRFNQRNRLIEIPITSEYYNQQNGISHEHLKQLIIQEFQIPKSTLIIIQIWNEQYQEYIDIESYKKLPFDGRLQVLIEKDITSTGNSPSVISKSPTTPISSNTVTTMTRSITPIQLQTTPNDNHHDEELPSKSSYDEPVSTVSPMHQIDNLTASQQNIMYDLLPKPTDGIPIPRFPPHIAAFLNGNGDANQLNALVQALYQEIVKYELYPNADELRSIVSRLVDRHPNSLPVIGSIELLVRKLYYKFCNERKKYPVELKRRQPNKRKRLTRDDDTVINNVQQGRNSNTIHDLDRLMHLWTTTNDYKDIIKIEKTHNQEQQHSPSGSSSGSSSPVSNHMVNENHDQWDECQKYHPLNLSIGNNTNNLMCTE</sequence>
<evidence type="ECO:0000313" key="4">
    <source>
        <dbReference type="EMBL" id="CAF0836313.1"/>
    </source>
</evidence>
<evidence type="ECO:0000256" key="1">
    <source>
        <dbReference type="SAM" id="MobiDB-lite"/>
    </source>
</evidence>
<dbReference type="EMBL" id="CAJNOO010000077">
    <property type="protein sequence ID" value="CAF0788311.1"/>
    <property type="molecule type" value="Genomic_DNA"/>
</dbReference>
<proteinExistence type="predicted"/>
<dbReference type="OrthoDB" id="10028222at2759"/>
<evidence type="ECO:0000313" key="6">
    <source>
        <dbReference type="EMBL" id="CAF3753282.1"/>
    </source>
</evidence>